<organism evidence="1 2">
    <name type="scientific">Pseudorhizobium pelagicum</name>
    <dbReference type="NCBI Taxonomy" id="1509405"/>
    <lineage>
        <taxon>Bacteria</taxon>
        <taxon>Pseudomonadati</taxon>
        <taxon>Pseudomonadota</taxon>
        <taxon>Alphaproteobacteria</taxon>
        <taxon>Hyphomicrobiales</taxon>
        <taxon>Rhizobiaceae</taxon>
        <taxon>Rhizobium/Agrobacterium group</taxon>
        <taxon>Pseudorhizobium</taxon>
    </lineage>
</organism>
<gene>
    <name evidence="1" type="ORF">GV68_24685</name>
</gene>
<dbReference type="AlphaFoldDB" id="A0A922P2T5"/>
<proteinExistence type="predicted"/>
<dbReference type="RefSeq" id="WP_037169181.1">
    <property type="nucleotide sequence ID" value="NZ_JOKI01000032.1"/>
</dbReference>
<comment type="caution">
    <text evidence="1">The sequence shown here is derived from an EMBL/GenBank/DDBJ whole genome shotgun (WGS) entry which is preliminary data.</text>
</comment>
<dbReference type="Proteomes" id="UP000052167">
    <property type="component" value="Unassembled WGS sequence"/>
</dbReference>
<dbReference type="Pfam" id="PF20132">
    <property type="entry name" value="DUF6522"/>
    <property type="match status" value="1"/>
</dbReference>
<evidence type="ECO:0000313" key="2">
    <source>
        <dbReference type="Proteomes" id="UP000052167"/>
    </source>
</evidence>
<sequence length="86" mass="9905">MNIERDQNGDIFLESAEIAEKFNLSLESLRDFQQRKLVASTIERGEGEDAGSYRISLRIGNRLWRAVVDAEDVVRRETVSTVRHKI</sequence>
<accession>A0A922P2T5</accession>
<dbReference type="OrthoDB" id="8238457at2"/>
<evidence type="ECO:0000313" key="1">
    <source>
        <dbReference type="EMBL" id="KEQ08982.1"/>
    </source>
</evidence>
<dbReference type="InterPro" id="IPR045389">
    <property type="entry name" value="DUF6522"/>
</dbReference>
<dbReference type="EMBL" id="JOKJ01000008">
    <property type="protein sequence ID" value="KEQ08982.1"/>
    <property type="molecule type" value="Genomic_DNA"/>
</dbReference>
<protein>
    <submittedName>
        <fullName evidence="1">Uncharacterized protein</fullName>
    </submittedName>
</protein>
<reference evidence="1 2" key="1">
    <citation type="submission" date="2014-06" db="EMBL/GenBank/DDBJ databases">
        <title>Rhizobium pelagicum/R2-400B4.</title>
        <authorList>
            <person name="Kimes N.E."/>
            <person name="Lopez-Perez M."/>
        </authorList>
    </citation>
    <scope>NUCLEOTIDE SEQUENCE [LARGE SCALE GENOMIC DNA]</scope>
    <source>
        <strain evidence="1 2">R2-400B4</strain>
    </source>
</reference>
<name>A0A922P2T5_9HYPH</name>
<keyword evidence="2" id="KW-1185">Reference proteome</keyword>